<keyword evidence="8 12" id="KW-0238">DNA-binding</keyword>
<comment type="subcellular location">
    <subcellularLocation>
        <location evidence="1">Nucleus</location>
        <location evidence="1">Nucleoplasm</location>
    </subcellularLocation>
</comment>
<feature type="region of interest" description="Disordered" evidence="13">
    <location>
        <begin position="169"/>
        <end position="189"/>
    </location>
</feature>
<dbReference type="SMART" id="SM00980">
    <property type="entry name" value="THAP"/>
    <property type="match status" value="1"/>
</dbReference>
<dbReference type="PANTHER" id="PTHR46600:SF1">
    <property type="entry name" value="THAP DOMAIN-CONTAINING PROTEIN 1"/>
    <property type="match status" value="1"/>
</dbReference>
<evidence type="ECO:0000256" key="11">
    <source>
        <dbReference type="ARBA" id="ARBA00023306"/>
    </source>
</evidence>
<evidence type="ECO:0000313" key="16">
    <source>
        <dbReference type="Proteomes" id="UP001283361"/>
    </source>
</evidence>
<evidence type="ECO:0000256" key="5">
    <source>
        <dbReference type="ARBA" id="ARBA00022833"/>
    </source>
</evidence>
<dbReference type="EMBL" id="JAWDGP010003792">
    <property type="protein sequence ID" value="KAK3770682.1"/>
    <property type="molecule type" value="Genomic_DNA"/>
</dbReference>
<evidence type="ECO:0000256" key="10">
    <source>
        <dbReference type="ARBA" id="ARBA00023242"/>
    </source>
</evidence>
<evidence type="ECO:0000256" key="3">
    <source>
        <dbReference type="ARBA" id="ARBA00022723"/>
    </source>
</evidence>
<reference evidence="15" key="1">
    <citation type="journal article" date="2023" name="G3 (Bethesda)">
        <title>A reference genome for the long-term kleptoplast-retaining sea slug Elysia crispata morphotype clarki.</title>
        <authorList>
            <person name="Eastman K.E."/>
            <person name="Pendleton A.L."/>
            <person name="Shaikh M.A."/>
            <person name="Suttiyut T."/>
            <person name="Ogas R."/>
            <person name="Tomko P."/>
            <person name="Gavelis G."/>
            <person name="Widhalm J.R."/>
            <person name="Wisecaver J.H."/>
        </authorList>
    </citation>
    <scope>NUCLEOTIDE SEQUENCE</scope>
    <source>
        <strain evidence="15">ECLA1</strain>
    </source>
</reference>
<keyword evidence="9" id="KW-0804">Transcription</keyword>
<keyword evidence="6" id="KW-0805">Transcription regulation</keyword>
<keyword evidence="16" id="KW-1185">Reference proteome</keyword>
<name>A0AAE0ZLK2_9GAST</name>
<evidence type="ECO:0000256" key="1">
    <source>
        <dbReference type="ARBA" id="ARBA00004642"/>
    </source>
</evidence>
<feature type="domain" description="THAP-type" evidence="14">
    <location>
        <begin position="11"/>
        <end position="102"/>
    </location>
</feature>
<evidence type="ECO:0000256" key="4">
    <source>
        <dbReference type="ARBA" id="ARBA00022771"/>
    </source>
</evidence>
<dbReference type="InterPro" id="IPR006612">
    <property type="entry name" value="THAP_Znf"/>
</dbReference>
<protein>
    <recommendedName>
        <fullName evidence="14">THAP-type domain-containing protein</fullName>
    </recommendedName>
</protein>
<comment type="similarity">
    <text evidence="2">Belongs to the THAP1 family.</text>
</comment>
<accession>A0AAE0ZLK2</accession>
<organism evidence="15 16">
    <name type="scientific">Elysia crispata</name>
    <name type="common">lettuce slug</name>
    <dbReference type="NCBI Taxonomy" id="231223"/>
    <lineage>
        <taxon>Eukaryota</taxon>
        <taxon>Metazoa</taxon>
        <taxon>Spiralia</taxon>
        <taxon>Lophotrochozoa</taxon>
        <taxon>Mollusca</taxon>
        <taxon>Gastropoda</taxon>
        <taxon>Heterobranchia</taxon>
        <taxon>Euthyneura</taxon>
        <taxon>Panpulmonata</taxon>
        <taxon>Sacoglossa</taxon>
        <taxon>Placobranchoidea</taxon>
        <taxon>Plakobranchidae</taxon>
        <taxon>Elysia</taxon>
    </lineage>
</organism>
<evidence type="ECO:0000256" key="7">
    <source>
        <dbReference type="ARBA" id="ARBA00023054"/>
    </source>
</evidence>
<evidence type="ECO:0000256" key="12">
    <source>
        <dbReference type="PROSITE-ProRule" id="PRU00309"/>
    </source>
</evidence>
<dbReference type="AlphaFoldDB" id="A0AAE0ZLK2"/>
<dbReference type="Gene3D" id="6.20.210.20">
    <property type="entry name" value="THAP domain"/>
    <property type="match status" value="1"/>
</dbReference>
<dbReference type="GO" id="GO:0043565">
    <property type="term" value="F:sequence-specific DNA binding"/>
    <property type="evidence" value="ECO:0007669"/>
    <property type="project" value="InterPro"/>
</dbReference>
<dbReference type="SMART" id="SM00692">
    <property type="entry name" value="DM3"/>
    <property type="match status" value="1"/>
</dbReference>
<sequence length="215" mass="24634">MPSGVTKAKAVSRGHCCAAYNCSERQKKRSVLNNFDRDADLSFHRFPLNKPDLLALWVRALRRNGFKPTKSSLICSKHFREDDFHQGEKRRKLKSNAVPTIFDFPAHLQKAPTPSRRPIIKHPLTVRKRHSKLFKIKIDVANIFKDHTDTVRSKDGNCGYLSSMLALASTEPQKQETKSAHSSSTEQEKSGITFWHTKLTRSLRDVFFNKKVNMS</sequence>
<dbReference type="PANTHER" id="PTHR46600">
    <property type="entry name" value="THAP DOMAIN-CONTAINING"/>
    <property type="match status" value="1"/>
</dbReference>
<evidence type="ECO:0000256" key="2">
    <source>
        <dbReference type="ARBA" id="ARBA00006177"/>
    </source>
</evidence>
<evidence type="ECO:0000256" key="9">
    <source>
        <dbReference type="ARBA" id="ARBA00023163"/>
    </source>
</evidence>
<keyword evidence="11" id="KW-0131">Cell cycle</keyword>
<keyword evidence="4 12" id="KW-0863">Zinc-finger</keyword>
<comment type="caution">
    <text evidence="15">The sequence shown here is derived from an EMBL/GenBank/DDBJ whole genome shotgun (WGS) entry which is preliminary data.</text>
</comment>
<evidence type="ECO:0000259" key="14">
    <source>
        <dbReference type="PROSITE" id="PS50950"/>
    </source>
</evidence>
<proteinExistence type="inferred from homology"/>
<dbReference type="Pfam" id="PF05485">
    <property type="entry name" value="THAP"/>
    <property type="match status" value="1"/>
</dbReference>
<dbReference type="InterPro" id="IPR038441">
    <property type="entry name" value="THAP_Znf_sf"/>
</dbReference>
<keyword evidence="5" id="KW-0862">Zinc</keyword>
<dbReference type="GO" id="GO:0005654">
    <property type="term" value="C:nucleoplasm"/>
    <property type="evidence" value="ECO:0007669"/>
    <property type="project" value="UniProtKB-SubCell"/>
</dbReference>
<dbReference type="SUPFAM" id="SSF57716">
    <property type="entry name" value="Glucocorticoid receptor-like (DNA-binding domain)"/>
    <property type="match status" value="1"/>
</dbReference>
<keyword evidence="7" id="KW-0175">Coiled coil</keyword>
<evidence type="ECO:0000256" key="13">
    <source>
        <dbReference type="SAM" id="MobiDB-lite"/>
    </source>
</evidence>
<evidence type="ECO:0000256" key="6">
    <source>
        <dbReference type="ARBA" id="ARBA00023015"/>
    </source>
</evidence>
<dbReference type="GO" id="GO:0008270">
    <property type="term" value="F:zinc ion binding"/>
    <property type="evidence" value="ECO:0007669"/>
    <property type="project" value="UniProtKB-KW"/>
</dbReference>
<dbReference type="InterPro" id="IPR026516">
    <property type="entry name" value="THAP1/10"/>
</dbReference>
<keyword evidence="10" id="KW-0539">Nucleus</keyword>
<gene>
    <name evidence="15" type="ORF">RRG08_037874</name>
</gene>
<dbReference type="Proteomes" id="UP001283361">
    <property type="component" value="Unassembled WGS sequence"/>
</dbReference>
<evidence type="ECO:0000313" key="15">
    <source>
        <dbReference type="EMBL" id="KAK3770682.1"/>
    </source>
</evidence>
<dbReference type="PROSITE" id="PS50950">
    <property type="entry name" value="ZF_THAP"/>
    <property type="match status" value="1"/>
</dbReference>
<evidence type="ECO:0000256" key="8">
    <source>
        <dbReference type="ARBA" id="ARBA00023125"/>
    </source>
</evidence>
<keyword evidence="3" id="KW-0479">Metal-binding</keyword>